<proteinExistence type="predicted"/>
<name>A0A3M6UWP2_POCDA</name>
<dbReference type="Proteomes" id="UP000275408">
    <property type="component" value="Unassembled WGS sequence"/>
</dbReference>
<accession>A0A3M6UWP2</accession>
<protein>
    <submittedName>
        <fullName evidence="1">Uncharacterized protein</fullName>
    </submittedName>
</protein>
<organism evidence="1 2">
    <name type="scientific">Pocillopora damicornis</name>
    <name type="common">Cauliflower coral</name>
    <name type="synonym">Millepora damicornis</name>
    <dbReference type="NCBI Taxonomy" id="46731"/>
    <lineage>
        <taxon>Eukaryota</taxon>
        <taxon>Metazoa</taxon>
        <taxon>Cnidaria</taxon>
        <taxon>Anthozoa</taxon>
        <taxon>Hexacorallia</taxon>
        <taxon>Scleractinia</taxon>
        <taxon>Astrocoeniina</taxon>
        <taxon>Pocilloporidae</taxon>
        <taxon>Pocillopora</taxon>
    </lineage>
</organism>
<evidence type="ECO:0000313" key="1">
    <source>
        <dbReference type="EMBL" id="RMX58065.1"/>
    </source>
</evidence>
<keyword evidence="2" id="KW-1185">Reference proteome</keyword>
<dbReference type="EMBL" id="RCHS01000548">
    <property type="protein sequence ID" value="RMX58065.1"/>
    <property type="molecule type" value="Genomic_DNA"/>
</dbReference>
<reference evidence="1 2" key="1">
    <citation type="journal article" date="2018" name="Sci. Rep.">
        <title>Comparative analysis of the Pocillopora damicornis genome highlights role of immune system in coral evolution.</title>
        <authorList>
            <person name="Cunning R."/>
            <person name="Bay R.A."/>
            <person name="Gillette P."/>
            <person name="Baker A.C."/>
            <person name="Traylor-Knowles N."/>
        </authorList>
    </citation>
    <scope>NUCLEOTIDE SEQUENCE [LARGE SCALE GENOMIC DNA]</scope>
    <source>
        <strain evidence="1">RSMAS</strain>
        <tissue evidence="1">Whole animal</tissue>
    </source>
</reference>
<gene>
    <name evidence="1" type="ORF">pdam_00013415</name>
</gene>
<evidence type="ECO:0000313" key="2">
    <source>
        <dbReference type="Proteomes" id="UP000275408"/>
    </source>
</evidence>
<dbReference type="AlphaFoldDB" id="A0A3M6UWP2"/>
<sequence length="112" mass="13215">MRSRLFVPHSQPEIAWYHDRSPGDWSIKPLRVIPVKTTRLGGTEPIKRILNSHNVEVAQKPFQTLGHIFAKPKDPITKEQQTDDIYSIPWNDYDNQYIRQTKCQFGTRFKEH</sequence>
<comment type="caution">
    <text evidence="1">The sequence shown here is derived from an EMBL/GenBank/DDBJ whole genome shotgun (WGS) entry which is preliminary data.</text>
</comment>